<dbReference type="RefSeq" id="WP_114591282.1">
    <property type="nucleotide sequence ID" value="NZ_CP031165.1"/>
</dbReference>
<dbReference type="KEGG" id="euz:DVS28_a1985"/>
<dbReference type="InterPro" id="IPR045851">
    <property type="entry name" value="AMP-bd_C_sf"/>
</dbReference>
<dbReference type="Gene3D" id="3.30.300.30">
    <property type="match status" value="1"/>
</dbReference>
<dbReference type="Proteomes" id="UP000264006">
    <property type="component" value="Chromosome"/>
</dbReference>
<organism evidence="5 6">
    <name type="scientific">Euzebya pacifica</name>
    <dbReference type="NCBI Taxonomy" id="1608957"/>
    <lineage>
        <taxon>Bacteria</taxon>
        <taxon>Bacillati</taxon>
        <taxon>Actinomycetota</taxon>
        <taxon>Nitriliruptoria</taxon>
        <taxon>Euzebyales</taxon>
    </lineage>
</organism>
<dbReference type="InterPro" id="IPR000873">
    <property type="entry name" value="AMP-dep_synth/lig_dom"/>
</dbReference>
<dbReference type="SUPFAM" id="SSF56801">
    <property type="entry name" value="Acetyl-CoA synthetase-like"/>
    <property type="match status" value="1"/>
</dbReference>
<dbReference type="PANTHER" id="PTHR43201">
    <property type="entry name" value="ACYL-COA SYNTHETASE"/>
    <property type="match status" value="1"/>
</dbReference>
<feature type="domain" description="AMP-binding enzyme C-terminal" evidence="4">
    <location>
        <begin position="425"/>
        <end position="501"/>
    </location>
</feature>
<keyword evidence="6" id="KW-1185">Reference proteome</keyword>
<reference evidence="5 6" key="1">
    <citation type="submission" date="2018-09" db="EMBL/GenBank/DDBJ databases">
        <title>Complete genome sequence of Euzebya sp. DY32-46 isolated from seawater of Pacific Ocean.</title>
        <authorList>
            <person name="Xu L."/>
            <person name="Wu Y.-H."/>
            <person name="Xu X.-W."/>
        </authorList>
    </citation>
    <scope>NUCLEOTIDE SEQUENCE [LARGE SCALE GENOMIC DNA]</scope>
    <source>
        <strain evidence="5 6">DY32-46</strain>
    </source>
</reference>
<dbReference type="Gene3D" id="3.40.50.12780">
    <property type="entry name" value="N-terminal domain of ligase-like"/>
    <property type="match status" value="1"/>
</dbReference>
<evidence type="ECO:0000256" key="2">
    <source>
        <dbReference type="ARBA" id="ARBA00022598"/>
    </source>
</evidence>
<dbReference type="Pfam" id="PF00501">
    <property type="entry name" value="AMP-binding"/>
    <property type="match status" value="1"/>
</dbReference>
<evidence type="ECO:0000256" key="1">
    <source>
        <dbReference type="ARBA" id="ARBA00006432"/>
    </source>
</evidence>
<proteinExistence type="inferred from homology"/>
<dbReference type="Pfam" id="PF13193">
    <property type="entry name" value="AMP-binding_C"/>
    <property type="match status" value="1"/>
</dbReference>
<feature type="domain" description="AMP-dependent synthetase/ligase" evidence="3">
    <location>
        <begin position="15"/>
        <end position="374"/>
    </location>
</feature>
<protein>
    <submittedName>
        <fullName evidence="5">Long-chain-fatty-acid--CoA ligase</fullName>
    </submittedName>
</protein>
<evidence type="ECO:0000259" key="3">
    <source>
        <dbReference type="Pfam" id="PF00501"/>
    </source>
</evidence>
<comment type="similarity">
    <text evidence="1">Belongs to the ATP-dependent AMP-binding enzyme family.</text>
</comment>
<dbReference type="InterPro" id="IPR042099">
    <property type="entry name" value="ANL_N_sf"/>
</dbReference>
<keyword evidence="2 5" id="KW-0436">Ligase</keyword>
<gene>
    <name evidence="5" type="ORF">DVS28_a1985</name>
</gene>
<evidence type="ECO:0000313" key="6">
    <source>
        <dbReference type="Proteomes" id="UP000264006"/>
    </source>
</evidence>
<dbReference type="GO" id="GO:0006631">
    <property type="term" value="P:fatty acid metabolic process"/>
    <property type="evidence" value="ECO:0007669"/>
    <property type="project" value="TreeGrafter"/>
</dbReference>
<dbReference type="GO" id="GO:0031956">
    <property type="term" value="F:medium-chain fatty acid-CoA ligase activity"/>
    <property type="evidence" value="ECO:0007669"/>
    <property type="project" value="TreeGrafter"/>
</dbReference>
<name>A0A346XWS3_9ACTN</name>
<dbReference type="OrthoDB" id="9803968at2"/>
<dbReference type="InterPro" id="IPR025110">
    <property type="entry name" value="AMP-bd_C"/>
</dbReference>
<dbReference type="PANTHER" id="PTHR43201:SF5">
    <property type="entry name" value="MEDIUM-CHAIN ACYL-COA LIGASE ACSF2, MITOCHONDRIAL"/>
    <property type="match status" value="1"/>
</dbReference>
<dbReference type="EMBL" id="CP031165">
    <property type="protein sequence ID" value="AXV06670.1"/>
    <property type="molecule type" value="Genomic_DNA"/>
</dbReference>
<dbReference type="AlphaFoldDB" id="A0A346XWS3"/>
<accession>A0A346XWS3</accession>
<sequence length="517" mass="54173">MTSAASSATLSTKVAWHAKYRPNHPAVVDGKLTLSYGELDRRARAVAAGLRAQGVARGDVVSVQLPNTADFVVMAVAAAHGGMVLGPLSPRFGLPEVGHVVSRSASRVLVYNRDDNSAVAEAIAADRPDLLRVVAGGRPARSGELPLVDLDGPGADLRAGVGLDEPAVALHSSGTEGLPKLPLHTERSLMHCTTAVAERNHLTPADRFLVAVPITTGTGTHGMVHCALVVGATLVMMPAWDPRTAAALVAEHRCTYSIAPTTMLFDLLNDPAVSHDQLDSLRVFTCGGSPIPSEVVEHAADELSLVVSPMYGSTECLAATNGHPDDPPELLSGSDGPALLGVDIAIAGPDGAILGPGEAGQILVGGPTLFQGYLGQPERTAQALAGGWYRTGDVGRLDKDGYLRVIDRISDIIIRGGTNISSKDVENDLLAHPDIAEVAVVAAPDDRLGERIAAFVVARSGAVAPTFEDVLQVLEDRGVARYRWPERLDVLPGLPRNSSGKVQKAVLRQRLREEVGS</sequence>
<evidence type="ECO:0000313" key="5">
    <source>
        <dbReference type="EMBL" id="AXV06670.1"/>
    </source>
</evidence>
<evidence type="ECO:0000259" key="4">
    <source>
        <dbReference type="Pfam" id="PF13193"/>
    </source>
</evidence>